<evidence type="ECO:0000256" key="6">
    <source>
        <dbReference type="ARBA" id="ARBA00023002"/>
    </source>
</evidence>
<name>A0A2T0X0J6_9RHOB</name>
<dbReference type="Pfam" id="PF00175">
    <property type="entry name" value="NAD_binding_1"/>
    <property type="match status" value="1"/>
</dbReference>
<evidence type="ECO:0000256" key="5">
    <source>
        <dbReference type="ARBA" id="ARBA00022827"/>
    </source>
</evidence>
<comment type="caution">
    <text evidence="11">The sequence shown here is derived from an EMBL/GenBank/DDBJ whole genome shotgun (WGS) entry which is preliminary data.</text>
</comment>
<protein>
    <recommendedName>
        <fullName evidence="10">FAD-binding FR-type domain-containing protein</fullName>
    </recommendedName>
</protein>
<keyword evidence="8" id="KW-0411">Iron-sulfur</keyword>
<dbReference type="SUPFAM" id="SSF52343">
    <property type="entry name" value="Ferredoxin reductase-like, C-terminal NADP-linked domain"/>
    <property type="match status" value="1"/>
</dbReference>
<feature type="domain" description="FAD-binding FR-type" evidence="10">
    <location>
        <begin position="1"/>
        <end position="101"/>
    </location>
</feature>
<evidence type="ECO:0000256" key="7">
    <source>
        <dbReference type="ARBA" id="ARBA00023004"/>
    </source>
</evidence>
<organism evidence="11 12">
    <name type="scientific">Donghicola tyrosinivorans</name>
    <dbReference type="NCBI Taxonomy" id="1652492"/>
    <lineage>
        <taxon>Bacteria</taxon>
        <taxon>Pseudomonadati</taxon>
        <taxon>Pseudomonadota</taxon>
        <taxon>Alphaproteobacteria</taxon>
        <taxon>Rhodobacterales</taxon>
        <taxon>Roseobacteraceae</taxon>
        <taxon>Donghicola</taxon>
    </lineage>
</organism>
<keyword evidence="6" id="KW-0560">Oxidoreductase</keyword>
<evidence type="ECO:0000256" key="1">
    <source>
        <dbReference type="ARBA" id="ARBA00001974"/>
    </source>
</evidence>
<gene>
    <name evidence="11" type="ORF">CLV74_102376</name>
</gene>
<dbReference type="InterPro" id="IPR001433">
    <property type="entry name" value="OxRdtase_FAD/NAD-bd"/>
</dbReference>
<sequence>MSTTLTLQTIEKVTHDTHHLVFARPEGFDITPGQAVDLTLQREGWQDEARPFTPVNTEGEDTVEFVIKSYPSHHGVTEQIADLKEGEKVDISEPWGAIHDEGPGTFIAGGAGITPFIAILRQRLEDKGTLGGATLIFSNKTEKDIILRDEFEDMPGLKTVFTVTDQDIASAGVQTAMIDKEFLAPYATSKHAPFYLCGPDKMVEELEQDLKDLGVPEDAIIREDFS</sequence>
<evidence type="ECO:0000313" key="12">
    <source>
        <dbReference type="Proteomes" id="UP000238392"/>
    </source>
</evidence>
<dbReference type="Gene3D" id="2.40.30.10">
    <property type="entry name" value="Translation factors"/>
    <property type="match status" value="1"/>
</dbReference>
<dbReference type="Gene3D" id="3.40.50.80">
    <property type="entry name" value="Nucleotide-binding domain of ferredoxin-NADP reductase (FNR) module"/>
    <property type="match status" value="1"/>
</dbReference>
<dbReference type="PROSITE" id="PS51384">
    <property type="entry name" value="FAD_FR"/>
    <property type="match status" value="1"/>
</dbReference>
<dbReference type="OrthoDB" id="9792185at2"/>
<dbReference type="InterPro" id="IPR050415">
    <property type="entry name" value="MRET"/>
</dbReference>
<evidence type="ECO:0000256" key="3">
    <source>
        <dbReference type="ARBA" id="ARBA00022714"/>
    </source>
</evidence>
<keyword evidence="7" id="KW-0408">Iron</keyword>
<dbReference type="InterPro" id="IPR017927">
    <property type="entry name" value="FAD-bd_FR_type"/>
</dbReference>
<dbReference type="GO" id="GO:0050660">
    <property type="term" value="F:flavin adenine dinucleotide binding"/>
    <property type="evidence" value="ECO:0007669"/>
    <property type="project" value="TreeGrafter"/>
</dbReference>
<evidence type="ECO:0000256" key="4">
    <source>
        <dbReference type="ARBA" id="ARBA00022723"/>
    </source>
</evidence>
<dbReference type="Proteomes" id="UP000238392">
    <property type="component" value="Unassembled WGS sequence"/>
</dbReference>
<dbReference type="AlphaFoldDB" id="A0A2T0X0J6"/>
<dbReference type="SUPFAM" id="SSF63380">
    <property type="entry name" value="Riboflavin synthase domain-like"/>
    <property type="match status" value="1"/>
</dbReference>
<dbReference type="PRINTS" id="PR00371">
    <property type="entry name" value="FPNCR"/>
</dbReference>
<keyword evidence="3" id="KW-0001">2Fe-2S</keyword>
<dbReference type="PANTHER" id="PTHR47354:SF8">
    <property type="entry name" value="1,2-PHENYLACETYL-COA EPOXIDASE, SUBUNIT E"/>
    <property type="match status" value="1"/>
</dbReference>
<dbReference type="GO" id="GO:0016491">
    <property type="term" value="F:oxidoreductase activity"/>
    <property type="evidence" value="ECO:0007669"/>
    <property type="project" value="UniProtKB-KW"/>
</dbReference>
<comment type="cofactor">
    <cofactor evidence="1">
        <name>FAD</name>
        <dbReference type="ChEBI" id="CHEBI:57692"/>
    </cofactor>
</comment>
<dbReference type="Pfam" id="PF00970">
    <property type="entry name" value="FAD_binding_6"/>
    <property type="match status" value="1"/>
</dbReference>
<keyword evidence="12" id="KW-1185">Reference proteome</keyword>
<accession>A0A2T0X0J6</accession>
<dbReference type="InterPro" id="IPR001709">
    <property type="entry name" value="Flavoprot_Pyr_Nucl_cyt_Rdtase"/>
</dbReference>
<dbReference type="GO" id="GO:0046872">
    <property type="term" value="F:metal ion binding"/>
    <property type="evidence" value="ECO:0007669"/>
    <property type="project" value="UniProtKB-KW"/>
</dbReference>
<dbReference type="EMBL" id="PVTQ01000002">
    <property type="protein sequence ID" value="PRY92461.1"/>
    <property type="molecule type" value="Genomic_DNA"/>
</dbReference>
<evidence type="ECO:0000259" key="10">
    <source>
        <dbReference type="PROSITE" id="PS51384"/>
    </source>
</evidence>
<proteinExistence type="predicted"/>
<comment type="cofactor">
    <cofactor evidence="9">
        <name>[2Fe-2S] cluster</name>
        <dbReference type="ChEBI" id="CHEBI:190135"/>
    </cofactor>
</comment>
<dbReference type="PANTHER" id="PTHR47354">
    <property type="entry name" value="NADH OXIDOREDUCTASE HCR"/>
    <property type="match status" value="1"/>
</dbReference>
<evidence type="ECO:0000256" key="2">
    <source>
        <dbReference type="ARBA" id="ARBA00022630"/>
    </source>
</evidence>
<dbReference type="InterPro" id="IPR008333">
    <property type="entry name" value="Cbr1-like_FAD-bd_dom"/>
</dbReference>
<dbReference type="PRINTS" id="PR00406">
    <property type="entry name" value="CYTB5RDTASE"/>
</dbReference>
<evidence type="ECO:0000256" key="9">
    <source>
        <dbReference type="ARBA" id="ARBA00034078"/>
    </source>
</evidence>
<dbReference type="RefSeq" id="WP_106262975.1">
    <property type="nucleotide sequence ID" value="NZ_PVTQ01000002.1"/>
</dbReference>
<keyword evidence="4" id="KW-0479">Metal-binding</keyword>
<keyword evidence="2" id="KW-0285">Flavoprotein</keyword>
<dbReference type="InterPro" id="IPR017938">
    <property type="entry name" value="Riboflavin_synthase-like_b-brl"/>
</dbReference>
<reference evidence="11 12" key="1">
    <citation type="submission" date="2018-03" db="EMBL/GenBank/DDBJ databases">
        <title>Genomic Encyclopedia of Archaeal and Bacterial Type Strains, Phase II (KMG-II): from individual species to whole genera.</title>
        <authorList>
            <person name="Goeker M."/>
        </authorList>
    </citation>
    <scope>NUCLEOTIDE SEQUENCE [LARGE SCALE GENOMIC DNA]</scope>
    <source>
        <strain evidence="11 12">DSM 100212</strain>
    </source>
</reference>
<evidence type="ECO:0000256" key="8">
    <source>
        <dbReference type="ARBA" id="ARBA00023014"/>
    </source>
</evidence>
<dbReference type="GO" id="GO:0051537">
    <property type="term" value="F:2 iron, 2 sulfur cluster binding"/>
    <property type="evidence" value="ECO:0007669"/>
    <property type="project" value="UniProtKB-KW"/>
</dbReference>
<evidence type="ECO:0000313" key="11">
    <source>
        <dbReference type="EMBL" id="PRY92461.1"/>
    </source>
</evidence>
<dbReference type="InterPro" id="IPR039261">
    <property type="entry name" value="FNR_nucleotide-bd"/>
</dbReference>
<keyword evidence="5" id="KW-0274">FAD</keyword>